<protein>
    <submittedName>
        <fullName evidence="2">HEPN domain-containing protein</fullName>
    </submittedName>
</protein>
<feature type="domain" description="HEPN" evidence="1">
    <location>
        <begin position="6"/>
        <end position="49"/>
    </location>
</feature>
<dbReference type="InterPro" id="IPR007842">
    <property type="entry name" value="HEPN_dom"/>
</dbReference>
<evidence type="ECO:0000259" key="1">
    <source>
        <dbReference type="Pfam" id="PF05168"/>
    </source>
</evidence>
<organism evidence="2 3">
    <name type="scientific">Breznakibacter xylanolyticus</name>
    <dbReference type="NCBI Taxonomy" id="990"/>
    <lineage>
        <taxon>Bacteria</taxon>
        <taxon>Pseudomonadati</taxon>
        <taxon>Bacteroidota</taxon>
        <taxon>Bacteroidia</taxon>
        <taxon>Marinilabiliales</taxon>
        <taxon>Marinilabiliaceae</taxon>
        <taxon>Breznakibacter</taxon>
    </lineage>
</organism>
<comment type="caution">
    <text evidence="2">The sequence shown here is derived from an EMBL/GenBank/DDBJ whole genome shotgun (WGS) entry which is preliminary data.</text>
</comment>
<reference evidence="2 3" key="1">
    <citation type="submission" date="2018-06" db="EMBL/GenBank/DDBJ databases">
        <title>Genomic Encyclopedia of Archaeal and Bacterial Type Strains, Phase II (KMG-II): from individual species to whole genera.</title>
        <authorList>
            <person name="Goeker M."/>
        </authorList>
    </citation>
    <scope>NUCLEOTIDE SEQUENCE [LARGE SCALE GENOMIC DNA]</scope>
    <source>
        <strain evidence="2 3">DSM 6779</strain>
    </source>
</reference>
<name>A0A2W7NB74_9BACT</name>
<dbReference type="EMBL" id="QKZK01000009">
    <property type="protein sequence ID" value="PZX17378.1"/>
    <property type="molecule type" value="Genomic_DNA"/>
</dbReference>
<evidence type="ECO:0000313" key="2">
    <source>
        <dbReference type="EMBL" id="PZX17378.1"/>
    </source>
</evidence>
<dbReference type="AlphaFoldDB" id="A0A2W7NB74"/>
<evidence type="ECO:0000313" key="3">
    <source>
        <dbReference type="Proteomes" id="UP000249239"/>
    </source>
</evidence>
<dbReference type="Gene3D" id="1.20.120.330">
    <property type="entry name" value="Nucleotidyltransferases domain 2"/>
    <property type="match status" value="1"/>
</dbReference>
<accession>A0A2W7NB74</accession>
<keyword evidence="3" id="KW-1185">Reference proteome</keyword>
<dbReference type="Pfam" id="PF05168">
    <property type="entry name" value="HEPN"/>
    <property type="match status" value="1"/>
</dbReference>
<gene>
    <name evidence="2" type="ORF">LX69_01427</name>
</gene>
<sequence>MNAKIKYWIDLSDYDLETAEAMLMSKRYLYVGFMCHQTIEKAFKAYFAKMSPDVVPFLIVCLT</sequence>
<dbReference type="Proteomes" id="UP000249239">
    <property type="component" value="Unassembled WGS sequence"/>
</dbReference>
<proteinExistence type="predicted"/>
<dbReference type="SUPFAM" id="SSF81593">
    <property type="entry name" value="Nucleotidyltransferase substrate binding subunit/domain"/>
    <property type="match status" value="1"/>
</dbReference>
<dbReference type="RefSeq" id="WP_221621297.1">
    <property type="nucleotide sequence ID" value="NZ_QKZK01000009.1"/>
</dbReference>